<sequence length="428" mass="47651">MTKESKSKAQDEEQVTATPEVTKPSAEPVAEDTKPASEPTQPVAQEKTTTTEPQNSADKQTNKTDADTKKQEPAATKPVTQTEKKSGNGVAVFALLIAAASLAFSAWHYTQQGGNKDETTTVQTVNNEEQAAQLTQLQEQLNNQTKQIDQLRLQLAELPSSDNFATQQRALKQMQSAHQAFTTRFESAFGNTRQDWRLAEAEHLLRMAILRLSAMQDLNSALHLVEGADQILFEQDDIAAYPARDAIAQALADIKAMPKLDRAGLFMRLGALQRQISQLDQLMPSFDLTENTLETVTDSAFWRQWLDQLSSYVRLDFNSPDDIQPLLSSQEITHIRLAISLAVEQAQWGALNGQQQTYDQAIQQGLDLLKYYFSSDNQTAQALTALLNELVGQPVSQSMPDIKPALLALQAYIQDRTLEYRTRSEVQQ</sequence>
<keyword evidence="4" id="KW-0489">Methyltransferase</keyword>
<feature type="region of interest" description="Disordered" evidence="2">
    <location>
        <begin position="1"/>
        <end position="85"/>
    </location>
</feature>
<keyword evidence="5" id="KW-1185">Reference proteome</keyword>
<dbReference type="Pfam" id="PF04375">
    <property type="entry name" value="HemX"/>
    <property type="match status" value="1"/>
</dbReference>
<evidence type="ECO:0000313" key="5">
    <source>
        <dbReference type="Proteomes" id="UP001241056"/>
    </source>
</evidence>
<keyword evidence="4" id="KW-0808">Transferase</keyword>
<protein>
    <submittedName>
        <fullName evidence="4">Uroporphyrinogen-III C-methyltransferase</fullName>
        <ecNumber evidence="4">2.1.1.107</ecNumber>
    </submittedName>
</protein>
<evidence type="ECO:0000256" key="3">
    <source>
        <dbReference type="SAM" id="Phobius"/>
    </source>
</evidence>
<keyword evidence="3" id="KW-0472">Membrane</keyword>
<name>A0ABT7SNP8_9GAMM</name>
<keyword evidence="3" id="KW-0812">Transmembrane</keyword>
<feature type="transmembrane region" description="Helical" evidence="3">
    <location>
        <begin position="90"/>
        <end position="109"/>
    </location>
</feature>
<keyword evidence="1" id="KW-0175">Coiled coil</keyword>
<dbReference type="GO" id="GO:0004851">
    <property type="term" value="F:uroporphyrin-III C-methyltransferase activity"/>
    <property type="evidence" value="ECO:0007669"/>
    <property type="project" value="UniProtKB-EC"/>
</dbReference>
<dbReference type="PANTHER" id="PTHR38043:SF1">
    <property type="entry name" value="PROTEIN HEMX"/>
    <property type="match status" value="1"/>
</dbReference>
<evidence type="ECO:0000313" key="4">
    <source>
        <dbReference type="EMBL" id="MDM7857810.1"/>
    </source>
</evidence>
<keyword evidence="3" id="KW-1133">Transmembrane helix</keyword>
<dbReference type="EMBL" id="JAUCDY010000005">
    <property type="protein sequence ID" value="MDM7857810.1"/>
    <property type="molecule type" value="Genomic_DNA"/>
</dbReference>
<comment type="caution">
    <text evidence="4">The sequence shown here is derived from an EMBL/GenBank/DDBJ whole genome shotgun (WGS) entry which is preliminary data.</text>
</comment>
<feature type="compositionally biased region" description="Polar residues" evidence="2">
    <location>
        <begin position="38"/>
        <end position="59"/>
    </location>
</feature>
<organism evidence="4 5">
    <name type="scientific">Thiopseudomonas acetoxidans</name>
    <dbReference type="NCBI Taxonomy" id="3041622"/>
    <lineage>
        <taxon>Bacteria</taxon>
        <taxon>Pseudomonadati</taxon>
        <taxon>Pseudomonadota</taxon>
        <taxon>Gammaproteobacteria</taxon>
        <taxon>Pseudomonadales</taxon>
        <taxon>Pseudomonadaceae</taxon>
        <taxon>Thiopseudomonas</taxon>
    </lineage>
</organism>
<gene>
    <name evidence="4" type="ORF">QEZ41_05895</name>
</gene>
<dbReference type="PANTHER" id="PTHR38043">
    <property type="entry name" value="PROTEIN HEMX"/>
    <property type="match status" value="1"/>
</dbReference>
<feature type="compositionally biased region" description="Basic and acidic residues" evidence="2">
    <location>
        <begin position="60"/>
        <end position="72"/>
    </location>
</feature>
<dbReference type="Proteomes" id="UP001241056">
    <property type="component" value="Unassembled WGS sequence"/>
</dbReference>
<dbReference type="RefSeq" id="WP_289410470.1">
    <property type="nucleotide sequence ID" value="NZ_JAUCDY010000005.1"/>
</dbReference>
<evidence type="ECO:0000256" key="2">
    <source>
        <dbReference type="SAM" id="MobiDB-lite"/>
    </source>
</evidence>
<evidence type="ECO:0000256" key="1">
    <source>
        <dbReference type="SAM" id="Coils"/>
    </source>
</evidence>
<feature type="coiled-coil region" evidence="1">
    <location>
        <begin position="127"/>
        <end position="154"/>
    </location>
</feature>
<reference evidence="4 5" key="1">
    <citation type="submission" date="2023-06" db="EMBL/GenBank/DDBJ databases">
        <title>Thiopseudomonas sp. CY1220 draft genome sequence.</title>
        <authorList>
            <person name="Zhao G."/>
            <person name="An M."/>
        </authorList>
    </citation>
    <scope>NUCLEOTIDE SEQUENCE [LARGE SCALE GENOMIC DNA]</scope>
    <source>
        <strain evidence="4 5">CY1220</strain>
    </source>
</reference>
<accession>A0ABT7SNP8</accession>
<dbReference type="GO" id="GO:0032259">
    <property type="term" value="P:methylation"/>
    <property type="evidence" value="ECO:0007669"/>
    <property type="project" value="UniProtKB-KW"/>
</dbReference>
<dbReference type="EC" id="2.1.1.107" evidence="4"/>
<proteinExistence type="predicted"/>
<feature type="compositionally biased region" description="Basic and acidic residues" evidence="2">
    <location>
        <begin position="1"/>
        <end position="11"/>
    </location>
</feature>
<dbReference type="InterPro" id="IPR007470">
    <property type="entry name" value="HemX"/>
</dbReference>